<feature type="domain" description="HipA N-terminal subdomain 1" evidence="5">
    <location>
        <begin position="14"/>
        <end position="87"/>
    </location>
</feature>
<keyword evidence="2" id="KW-0808">Transferase</keyword>
<dbReference type="InterPro" id="IPR017508">
    <property type="entry name" value="HipA_N1"/>
</dbReference>
<dbReference type="STRING" id="1603886.GCA_001895165_01158"/>
<sequence length="411" mass="45690">MECQVTIQIGGRDVLVGRLFTTVRRGVERASFLYDESYLKEPQAFPLAPDMPLTSGTIYASDAPMFRIFQDCMPDRWGRNLMKRAERNAAKEESRTARTLFEGDMLVGVNDTTRQGALRIWQDGVALADPREGVPREVSIPDLLSSADRAAKDMNADVRDLLAAGSSLGGARPKASVQDEQGRLNIAKFPRADENISDDVGAWEKTVLQLASEVGIRVPGTRLLRVRGRSVLLLKRFDRTDDGGRIPYMSGMTAVQGVDGGHYSFLELVEFLEEWGSNPNRDIRELWKRALFDTAVGNTDNHMRNQGFLKEERGWTLSPAFDVNPTIGDNPKILNTAIDYDSREADPEVALSVCEYYRTSLSQAKQIARETADRMSDWRRAAVSNGISASSIEAMSSCFESGIERLRKIAG</sequence>
<evidence type="ECO:0000256" key="3">
    <source>
        <dbReference type="ARBA" id="ARBA00022777"/>
    </source>
</evidence>
<evidence type="ECO:0000313" key="6">
    <source>
        <dbReference type="EMBL" id="OZG63356.1"/>
    </source>
</evidence>
<dbReference type="Gene3D" id="1.10.1070.20">
    <property type="match status" value="1"/>
</dbReference>
<evidence type="ECO:0000256" key="2">
    <source>
        <dbReference type="ARBA" id="ARBA00022679"/>
    </source>
</evidence>
<dbReference type="AlphaFoldDB" id="A0A261FX74"/>
<gene>
    <name evidence="6" type="ORF">BLEM_0059</name>
</gene>
<dbReference type="InterPro" id="IPR012893">
    <property type="entry name" value="HipA-like_C"/>
</dbReference>
<dbReference type="GO" id="GO:0005829">
    <property type="term" value="C:cytosol"/>
    <property type="evidence" value="ECO:0007669"/>
    <property type="project" value="TreeGrafter"/>
</dbReference>
<comment type="caution">
    <text evidence="6">The sequence shown here is derived from an EMBL/GenBank/DDBJ whole genome shotgun (WGS) entry which is preliminary data.</text>
</comment>
<organism evidence="6 7">
    <name type="scientific">Bifidobacterium lemurum</name>
    <dbReference type="NCBI Taxonomy" id="1603886"/>
    <lineage>
        <taxon>Bacteria</taxon>
        <taxon>Bacillati</taxon>
        <taxon>Actinomycetota</taxon>
        <taxon>Actinomycetes</taxon>
        <taxon>Bifidobacteriales</taxon>
        <taxon>Bifidobacteriaceae</taxon>
        <taxon>Bifidobacterium</taxon>
    </lineage>
</organism>
<evidence type="ECO:0000256" key="1">
    <source>
        <dbReference type="ARBA" id="ARBA00010164"/>
    </source>
</evidence>
<dbReference type="PANTHER" id="PTHR37419">
    <property type="entry name" value="SERINE/THREONINE-PROTEIN KINASE TOXIN HIPA"/>
    <property type="match status" value="1"/>
</dbReference>
<keyword evidence="3 6" id="KW-0418">Kinase</keyword>
<dbReference type="EMBL" id="MWWX01000001">
    <property type="protein sequence ID" value="OZG63356.1"/>
    <property type="molecule type" value="Genomic_DNA"/>
</dbReference>
<dbReference type="PANTHER" id="PTHR37419:SF8">
    <property type="entry name" value="TOXIN YJJJ"/>
    <property type="match status" value="1"/>
</dbReference>
<dbReference type="Pfam" id="PF13657">
    <property type="entry name" value="Couple_hipA"/>
    <property type="match status" value="1"/>
</dbReference>
<feature type="domain" description="HipA-like C-terminal" evidence="4">
    <location>
        <begin position="166"/>
        <end position="377"/>
    </location>
</feature>
<name>A0A261FX74_9BIFI</name>
<dbReference type="OrthoDB" id="3182374at2"/>
<dbReference type="InterPro" id="IPR052028">
    <property type="entry name" value="HipA_Ser/Thr_kinase"/>
</dbReference>
<dbReference type="GO" id="GO:0004674">
    <property type="term" value="F:protein serine/threonine kinase activity"/>
    <property type="evidence" value="ECO:0007669"/>
    <property type="project" value="TreeGrafter"/>
</dbReference>
<evidence type="ECO:0000259" key="4">
    <source>
        <dbReference type="Pfam" id="PF07804"/>
    </source>
</evidence>
<reference evidence="6 7" key="1">
    <citation type="journal article" date="2017" name="BMC Genomics">
        <title>Comparative genomic and phylogenomic analyses of the Bifidobacteriaceae family.</title>
        <authorList>
            <person name="Lugli G.A."/>
            <person name="Milani C."/>
            <person name="Turroni F."/>
            <person name="Duranti S."/>
            <person name="Mancabelli L."/>
            <person name="Mangifesta M."/>
            <person name="Ferrario C."/>
            <person name="Modesto M."/>
            <person name="Mattarelli P."/>
            <person name="Jiri K."/>
            <person name="van Sinderen D."/>
            <person name="Ventura M."/>
        </authorList>
    </citation>
    <scope>NUCLEOTIDE SEQUENCE [LARGE SCALE GENOMIC DNA]</scope>
    <source>
        <strain evidence="6 7">DSM 28807</strain>
    </source>
</reference>
<comment type="similarity">
    <text evidence="1">Belongs to the HipA Ser/Thr kinase family.</text>
</comment>
<keyword evidence="7" id="KW-1185">Reference proteome</keyword>
<proteinExistence type="inferred from homology"/>
<evidence type="ECO:0000313" key="7">
    <source>
        <dbReference type="Proteomes" id="UP000216352"/>
    </source>
</evidence>
<accession>A0A261FX74</accession>
<dbReference type="Proteomes" id="UP000216352">
    <property type="component" value="Unassembled WGS sequence"/>
</dbReference>
<protein>
    <submittedName>
        <fullName evidence="6">Phosphatidylinositol kinase</fullName>
    </submittedName>
</protein>
<dbReference type="RefSeq" id="WP_159431891.1">
    <property type="nucleotide sequence ID" value="NZ_BDIS01000015.1"/>
</dbReference>
<evidence type="ECO:0000259" key="5">
    <source>
        <dbReference type="Pfam" id="PF13657"/>
    </source>
</evidence>
<dbReference type="Pfam" id="PF07804">
    <property type="entry name" value="HipA_C"/>
    <property type="match status" value="1"/>
</dbReference>